<protein>
    <recommendedName>
        <fullName evidence="2">Armadillo-like helical domain-containing protein</fullName>
    </recommendedName>
</protein>
<dbReference type="EMBL" id="CVQI01016669">
    <property type="protein sequence ID" value="CRK24723.1"/>
    <property type="molecule type" value="Genomic_DNA"/>
</dbReference>
<feature type="region of interest" description="Disordered" evidence="1">
    <location>
        <begin position="167"/>
        <end position="198"/>
    </location>
</feature>
<accession>A0A0G4LRU1</accession>
<dbReference type="InterPro" id="IPR013636">
    <property type="entry name" value="ARMH3_C"/>
</dbReference>
<feature type="compositionally biased region" description="Basic and acidic residues" evidence="1">
    <location>
        <begin position="65"/>
        <end position="84"/>
    </location>
</feature>
<evidence type="ECO:0000259" key="2">
    <source>
        <dbReference type="Pfam" id="PF08427"/>
    </source>
</evidence>
<proteinExistence type="predicted"/>
<feature type="region of interest" description="Disordered" evidence="1">
    <location>
        <begin position="111"/>
        <end position="152"/>
    </location>
</feature>
<dbReference type="Pfam" id="PF08427">
    <property type="entry name" value="ARMH3_C"/>
    <property type="match status" value="1"/>
</dbReference>
<evidence type="ECO:0000313" key="4">
    <source>
        <dbReference type="Proteomes" id="UP000045706"/>
    </source>
</evidence>
<name>A0A0G4LRU1_VERLO</name>
<feature type="domain" description="Armadillo-like helical" evidence="2">
    <location>
        <begin position="307"/>
        <end position="380"/>
    </location>
</feature>
<organism evidence="3 4">
    <name type="scientific">Verticillium longisporum</name>
    <name type="common">Verticillium dahliae var. longisporum</name>
    <dbReference type="NCBI Taxonomy" id="100787"/>
    <lineage>
        <taxon>Eukaryota</taxon>
        <taxon>Fungi</taxon>
        <taxon>Dikarya</taxon>
        <taxon>Ascomycota</taxon>
        <taxon>Pezizomycotina</taxon>
        <taxon>Sordariomycetes</taxon>
        <taxon>Hypocreomycetidae</taxon>
        <taxon>Glomerellales</taxon>
        <taxon>Plectosphaerellaceae</taxon>
        <taxon>Verticillium</taxon>
    </lineage>
</organism>
<feature type="compositionally biased region" description="Polar residues" evidence="1">
    <location>
        <begin position="115"/>
        <end position="132"/>
    </location>
</feature>
<feature type="region of interest" description="Disordered" evidence="1">
    <location>
        <begin position="1"/>
        <end position="99"/>
    </location>
</feature>
<evidence type="ECO:0000313" key="3">
    <source>
        <dbReference type="EMBL" id="CRK24723.1"/>
    </source>
</evidence>
<dbReference type="AlphaFoldDB" id="A0A0G4LRU1"/>
<reference evidence="4" key="1">
    <citation type="submission" date="2015-05" db="EMBL/GenBank/DDBJ databases">
        <authorList>
            <person name="Fogelqvist Johan"/>
        </authorList>
    </citation>
    <scope>NUCLEOTIDE SEQUENCE [LARGE SCALE GENOMIC DNA]</scope>
</reference>
<feature type="compositionally biased region" description="Polar residues" evidence="1">
    <location>
        <begin position="36"/>
        <end position="49"/>
    </location>
</feature>
<evidence type="ECO:0000256" key="1">
    <source>
        <dbReference type="SAM" id="MobiDB-lite"/>
    </source>
</evidence>
<gene>
    <name evidence="3" type="ORF">BN1723_013364</name>
</gene>
<sequence>MSPNHSLTSRLRSASKTSNGRPDFDVDAFVSRNGPGKSSTRSARSTKMSLTEIAETEPTTLTNDALDKAERLPSHNEHEEKNETGAKPSGDVYHGDASTDAFHKLLDNALATGAPSDSKNGDNTSQMTSRQELGTEEDRPATPRSTMTYDLNDAFGDFDGVHCEPDFGYFEDVPMPEPEPMPEPQSEQPFSRPDMPRPQSYFDMQTGQQMMYYPARVPAMLNLPPKLSRKPKAAIRNARHSKVLQAMGHPGLGQAEYMERGSHAPPPLGSTPLARSKWTPTSRLTWRIYHRICVPAPFSNCRPSRPSAHYKEMLKTGAGKDAKARGAILTSVEVADIIKRGYETLSIQAKEGLDTWERYREADERTLLKKVARVAVADGRGLVGGSR</sequence>
<feature type="compositionally biased region" description="Polar residues" evidence="1">
    <location>
        <begin position="1"/>
        <end position="20"/>
    </location>
</feature>
<dbReference type="Proteomes" id="UP000045706">
    <property type="component" value="Unassembled WGS sequence"/>
</dbReference>